<reference evidence="1 2" key="1">
    <citation type="submission" date="2016-06" db="EMBL/GenBank/DDBJ databases">
        <title>Genome of Rhinopithecus bieti.</title>
        <authorList>
            <person name="Wu"/>
            <person name="C.-I. and Zhang"/>
            <person name="Y."/>
        </authorList>
    </citation>
    <scope>NUCLEOTIDE SEQUENCE</scope>
</reference>
<dbReference type="PANTHER" id="PTHR46759:SF1">
    <property type="entry name" value="LEUCINE-RICH REPEAT-CONTAINING PROTEIN 72"/>
    <property type="match status" value="1"/>
</dbReference>
<dbReference type="AlphaFoldDB" id="A0A2K6KWH6"/>
<evidence type="ECO:0000313" key="1">
    <source>
        <dbReference type="Ensembl" id="ENSRBIP00000015620.1"/>
    </source>
</evidence>
<evidence type="ECO:0000313" key="2">
    <source>
        <dbReference type="Proteomes" id="UP000233180"/>
    </source>
</evidence>
<dbReference type="STRING" id="61621.ENSRBIP00000015620"/>
<dbReference type="Pfam" id="PF14580">
    <property type="entry name" value="LRR_9"/>
    <property type="match status" value="1"/>
</dbReference>
<reference evidence="1" key="2">
    <citation type="submission" date="2025-08" db="UniProtKB">
        <authorList>
            <consortium name="Ensembl"/>
        </authorList>
    </citation>
    <scope>IDENTIFICATION</scope>
</reference>
<dbReference type="GeneTree" id="ENSGT00940000153289"/>
<dbReference type="InterPro" id="IPR032675">
    <property type="entry name" value="LRR_dom_sf"/>
</dbReference>
<sequence>MSWDPNPVPRALRCWSLRRASETALQSSRRAVEDQLKIRGHKRDADVFELFLSKKELTEVIDLSRFKKLKYLWLHHNKLHGITFLTRNCCLTELYLNNNAIFEIEGLHYLPSLNILLLHHNELTNLDATVKELQGMLNLKILSLYQNPLCQYNLYRLYIIYHLPGVELLDRNRKDPSFLGKVDASWDPKSPFKQKPVQRVPSGILTVFDDPEDAVFVRSMKRSVMTLTSMNWNTVPTREERYLEEEGTEPAQMLTVTLR</sequence>
<dbReference type="Gene3D" id="3.80.10.10">
    <property type="entry name" value="Ribonuclease Inhibitor"/>
    <property type="match status" value="1"/>
</dbReference>
<gene>
    <name evidence="1" type="primary">LRRC72</name>
</gene>
<dbReference type="Ensembl" id="ENSRBIT00000039464.1">
    <property type="protein sequence ID" value="ENSRBIP00000015620.1"/>
    <property type="gene ID" value="ENSRBIG00000031910.1"/>
</dbReference>
<dbReference type="SUPFAM" id="SSF52058">
    <property type="entry name" value="L domain-like"/>
    <property type="match status" value="1"/>
</dbReference>
<dbReference type="InterPro" id="IPR042655">
    <property type="entry name" value="LRC72"/>
</dbReference>
<dbReference type="PROSITE" id="PS51450">
    <property type="entry name" value="LRR"/>
    <property type="match status" value="2"/>
</dbReference>
<keyword evidence="2" id="KW-1185">Reference proteome</keyword>
<dbReference type="OMA" id="HERSCAM"/>
<dbReference type="PANTHER" id="PTHR46759">
    <property type="entry name" value="LEUCINE-RICH REPEAT-CONTAINING PROTEIN 72"/>
    <property type="match status" value="1"/>
</dbReference>
<protein>
    <submittedName>
        <fullName evidence="1">Leucine rich repeat containing 72</fullName>
    </submittedName>
</protein>
<organism evidence="1 2">
    <name type="scientific">Rhinopithecus bieti</name>
    <name type="common">Black snub-nosed monkey</name>
    <name type="synonym">Pygathrix bieti</name>
    <dbReference type="NCBI Taxonomy" id="61621"/>
    <lineage>
        <taxon>Eukaryota</taxon>
        <taxon>Metazoa</taxon>
        <taxon>Chordata</taxon>
        <taxon>Craniata</taxon>
        <taxon>Vertebrata</taxon>
        <taxon>Euteleostomi</taxon>
        <taxon>Mammalia</taxon>
        <taxon>Eutheria</taxon>
        <taxon>Euarchontoglires</taxon>
        <taxon>Primates</taxon>
        <taxon>Haplorrhini</taxon>
        <taxon>Catarrhini</taxon>
        <taxon>Cercopithecidae</taxon>
        <taxon>Colobinae</taxon>
        <taxon>Rhinopithecus</taxon>
    </lineage>
</organism>
<dbReference type="Proteomes" id="UP000233180">
    <property type="component" value="Unassembled WGS sequence"/>
</dbReference>
<name>A0A2K6KWH6_RHIBE</name>
<accession>A0A2K6KWH6</accession>
<reference evidence="1" key="3">
    <citation type="submission" date="2025-09" db="UniProtKB">
        <authorList>
            <consortium name="Ensembl"/>
        </authorList>
    </citation>
    <scope>IDENTIFICATION</scope>
</reference>
<dbReference type="InterPro" id="IPR001611">
    <property type="entry name" value="Leu-rich_rpt"/>
</dbReference>
<proteinExistence type="predicted"/>